<sequence length="126" mass="13822">MSKEGEWVRLKAETESVNDITDKLKMTSLLPYLTGTISPSTSLASPDATDMWTPSNATLLNYSSSSCEDQSTPSTTDVYNESMSHLASLTSFKEISTLSFRLTSSWDETTQSEKEACIEKASEACQ</sequence>
<keyword evidence="2" id="KW-1185">Reference proteome</keyword>
<comment type="caution">
    <text evidence="1">The sequence shown here is derived from an EMBL/GenBank/DDBJ whole genome shotgun (WGS) entry which is preliminary data.</text>
</comment>
<protein>
    <submittedName>
        <fullName evidence="1">Uncharacterized protein</fullName>
    </submittedName>
</protein>
<organism evidence="1 2">
    <name type="scientific">Paramuricea clavata</name>
    <name type="common">Red gorgonian</name>
    <name type="synonym">Violescent sea-whip</name>
    <dbReference type="NCBI Taxonomy" id="317549"/>
    <lineage>
        <taxon>Eukaryota</taxon>
        <taxon>Metazoa</taxon>
        <taxon>Cnidaria</taxon>
        <taxon>Anthozoa</taxon>
        <taxon>Octocorallia</taxon>
        <taxon>Malacalcyonacea</taxon>
        <taxon>Plexauridae</taxon>
        <taxon>Paramuricea</taxon>
    </lineage>
</organism>
<evidence type="ECO:0000313" key="2">
    <source>
        <dbReference type="Proteomes" id="UP001152795"/>
    </source>
</evidence>
<name>A0A6S7JAQ0_PARCT</name>
<dbReference type="AlphaFoldDB" id="A0A6S7JAQ0"/>
<reference evidence="1" key="1">
    <citation type="submission" date="2020-04" db="EMBL/GenBank/DDBJ databases">
        <authorList>
            <person name="Alioto T."/>
            <person name="Alioto T."/>
            <person name="Gomez Garrido J."/>
        </authorList>
    </citation>
    <scope>NUCLEOTIDE SEQUENCE</scope>
    <source>
        <strain evidence="1">A484AB</strain>
    </source>
</reference>
<feature type="non-terminal residue" evidence="1">
    <location>
        <position position="126"/>
    </location>
</feature>
<accession>A0A6S7JAQ0</accession>
<dbReference type="EMBL" id="CACRXK020013958">
    <property type="protein sequence ID" value="CAB4026020.1"/>
    <property type="molecule type" value="Genomic_DNA"/>
</dbReference>
<evidence type="ECO:0000313" key="1">
    <source>
        <dbReference type="EMBL" id="CAB4026020.1"/>
    </source>
</evidence>
<proteinExistence type="predicted"/>
<gene>
    <name evidence="1" type="ORF">PACLA_8A016734</name>
</gene>
<dbReference type="Proteomes" id="UP001152795">
    <property type="component" value="Unassembled WGS sequence"/>
</dbReference>